<evidence type="ECO:0000259" key="3">
    <source>
        <dbReference type="Pfam" id="PF05699"/>
    </source>
</evidence>
<dbReference type="OrthoDB" id="1936364at2759"/>
<dbReference type="Pfam" id="PF04937">
    <property type="entry name" value="DUF659"/>
    <property type="match status" value="1"/>
</dbReference>
<accession>A0A7J0F691</accession>
<dbReference type="SUPFAM" id="SSF53098">
    <property type="entry name" value="Ribonuclease H-like"/>
    <property type="match status" value="1"/>
</dbReference>
<sequence length="403" mass="46405">MVRKKDKFWENVQQLEGRFKCNYCQNEYPVAIGAPIRKLKLQRAFINIIAYSPGGAVFMNAFEISKEKKTGLYLRDIMSSVVEDVGPDHVVQFVTDNATNFQSAGDMLIGKYPRMYKTKCAAHGMQLLLKDIYSEIQWVKSIIDDAKLIVTYMERSLEVLEPLVRVLRLVDGDGSTSGYLYEAMERAKEAIKQRCGNNPAKYMRIWDLFKERRSENIIHPIHAAAAFLNPAYMCSENFNEDREMKEGISFMLTNLVLVEEKEDFIRQVQLYRMKTANLFTDAAMTMLKNISSSSMVGDYCGDCLPVLQKYAIRILSQPCSSSACERNWSAWEAAQTKKRNKLAPKMLDDLVYVRMNTMMMEKFNELEAQDLEPINLEKLGELPEYVDHENDEVDNPSDRTNEK</sequence>
<dbReference type="PANTHER" id="PTHR32166:SF63">
    <property type="entry name" value="HAT TRANSPOSON SUPERFAMILY PROTEIN"/>
    <property type="match status" value="1"/>
</dbReference>
<feature type="domain" description="DUF659" evidence="2">
    <location>
        <begin position="42"/>
        <end position="149"/>
    </location>
</feature>
<dbReference type="AlphaFoldDB" id="A0A7J0F691"/>
<dbReference type="EMBL" id="BJWL01000009">
    <property type="protein sequence ID" value="GFY94123.1"/>
    <property type="molecule type" value="Genomic_DNA"/>
</dbReference>
<feature type="domain" description="HAT C-terminal dimerisation" evidence="3">
    <location>
        <begin position="302"/>
        <end position="355"/>
    </location>
</feature>
<dbReference type="Proteomes" id="UP000585474">
    <property type="component" value="Unassembled WGS sequence"/>
</dbReference>
<dbReference type="InterPro" id="IPR008906">
    <property type="entry name" value="HATC_C_dom"/>
</dbReference>
<evidence type="ECO:0000313" key="4">
    <source>
        <dbReference type="EMBL" id="GFY94123.1"/>
    </source>
</evidence>
<protein>
    <recommendedName>
        <fullName evidence="6">DUF659 domain-containing protein</fullName>
    </recommendedName>
</protein>
<name>A0A7J0F691_9ERIC</name>
<organism evidence="4 5">
    <name type="scientific">Actinidia rufa</name>
    <dbReference type="NCBI Taxonomy" id="165716"/>
    <lineage>
        <taxon>Eukaryota</taxon>
        <taxon>Viridiplantae</taxon>
        <taxon>Streptophyta</taxon>
        <taxon>Embryophyta</taxon>
        <taxon>Tracheophyta</taxon>
        <taxon>Spermatophyta</taxon>
        <taxon>Magnoliopsida</taxon>
        <taxon>eudicotyledons</taxon>
        <taxon>Gunneridae</taxon>
        <taxon>Pentapetalae</taxon>
        <taxon>asterids</taxon>
        <taxon>Ericales</taxon>
        <taxon>Actinidiaceae</taxon>
        <taxon>Actinidia</taxon>
    </lineage>
</organism>
<dbReference type="GO" id="GO:0046983">
    <property type="term" value="F:protein dimerization activity"/>
    <property type="evidence" value="ECO:0007669"/>
    <property type="project" value="InterPro"/>
</dbReference>
<dbReference type="InterPro" id="IPR012337">
    <property type="entry name" value="RNaseH-like_sf"/>
</dbReference>
<dbReference type="Pfam" id="PF05699">
    <property type="entry name" value="Dimer_Tnp_hAT"/>
    <property type="match status" value="1"/>
</dbReference>
<evidence type="ECO:0008006" key="6">
    <source>
        <dbReference type="Google" id="ProtNLM"/>
    </source>
</evidence>
<comment type="caution">
    <text evidence="4">The sequence shown here is derived from an EMBL/GenBank/DDBJ whole genome shotgun (WGS) entry which is preliminary data.</text>
</comment>
<reference evidence="4 5" key="1">
    <citation type="submission" date="2019-07" db="EMBL/GenBank/DDBJ databases">
        <title>De Novo Assembly of kiwifruit Actinidia rufa.</title>
        <authorList>
            <person name="Sugita-Konishi S."/>
            <person name="Sato K."/>
            <person name="Mori E."/>
            <person name="Abe Y."/>
            <person name="Kisaki G."/>
            <person name="Hamano K."/>
            <person name="Suezawa K."/>
            <person name="Otani M."/>
            <person name="Fukuda T."/>
            <person name="Manabe T."/>
            <person name="Gomi K."/>
            <person name="Tabuchi M."/>
            <person name="Akimitsu K."/>
            <person name="Kataoka I."/>
        </authorList>
    </citation>
    <scope>NUCLEOTIDE SEQUENCE [LARGE SCALE GENOMIC DNA]</scope>
    <source>
        <strain evidence="5">cv. Fuchu</strain>
    </source>
</reference>
<dbReference type="InterPro" id="IPR007021">
    <property type="entry name" value="DUF659"/>
</dbReference>
<dbReference type="PANTHER" id="PTHR32166">
    <property type="entry name" value="OSJNBA0013A04.12 PROTEIN"/>
    <property type="match status" value="1"/>
</dbReference>
<gene>
    <name evidence="4" type="ORF">Acr_09g0005690</name>
</gene>
<evidence type="ECO:0000259" key="2">
    <source>
        <dbReference type="Pfam" id="PF04937"/>
    </source>
</evidence>
<feature type="region of interest" description="Disordered" evidence="1">
    <location>
        <begin position="381"/>
        <end position="403"/>
    </location>
</feature>
<proteinExistence type="predicted"/>
<evidence type="ECO:0000313" key="5">
    <source>
        <dbReference type="Proteomes" id="UP000585474"/>
    </source>
</evidence>
<keyword evidence="5" id="KW-1185">Reference proteome</keyword>
<evidence type="ECO:0000256" key="1">
    <source>
        <dbReference type="SAM" id="MobiDB-lite"/>
    </source>
</evidence>